<evidence type="ECO:0000313" key="2">
    <source>
        <dbReference type="EMBL" id="GBP15098.1"/>
    </source>
</evidence>
<dbReference type="OrthoDB" id="7454246at2759"/>
<feature type="compositionally biased region" description="Low complexity" evidence="1">
    <location>
        <begin position="170"/>
        <end position="194"/>
    </location>
</feature>
<proteinExistence type="predicted"/>
<evidence type="ECO:0000256" key="1">
    <source>
        <dbReference type="SAM" id="MobiDB-lite"/>
    </source>
</evidence>
<feature type="region of interest" description="Disordered" evidence="1">
    <location>
        <begin position="18"/>
        <end position="80"/>
    </location>
</feature>
<dbReference type="Proteomes" id="UP000299102">
    <property type="component" value="Unassembled WGS sequence"/>
</dbReference>
<accession>A0A4C1TND1</accession>
<dbReference type="STRING" id="151549.A0A4C1TND1"/>
<dbReference type="AlphaFoldDB" id="A0A4C1TND1"/>
<reference evidence="2 3" key="1">
    <citation type="journal article" date="2019" name="Commun. Biol.">
        <title>The bagworm genome reveals a unique fibroin gene that provides high tensile strength.</title>
        <authorList>
            <person name="Kono N."/>
            <person name="Nakamura H."/>
            <person name="Ohtoshi R."/>
            <person name="Tomita M."/>
            <person name="Numata K."/>
            <person name="Arakawa K."/>
        </authorList>
    </citation>
    <scope>NUCLEOTIDE SEQUENCE [LARGE SCALE GENOMIC DNA]</scope>
</reference>
<protein>
    <submittedName>
        <fullName evidence="2">Uncharacterized protein</fullName>
    </submittedName>
</protein>
<keyword evidence="3" id="KW-1185">Reference proteome</keyword>
<sequence>MYVIYPADEVVTLTYSHNSLPRPRQRPTLDVLNGPPLRALSPAPAQPRARSLPKTAPPELAERAPASPTPSLERPKTRERTRAKLLKKLGRAEDPEFGKIVRTPAPEEFELPAPLPTPAFSRKNIFDRDFDALFEVANTPQFGAHIRVTTPEPDRQSDAPLSTPAPSPAPATSASSEYSGPPSARTSTPSTPTPKRSFFEGFYRDRFLFKKGSTNCKPKKVSFLRKWSRARDSPPRPPRANMQTSSAEMALRELTHPAHNDQLKNQQQVTFKLVKTGTFLNIFQDLGLALLLVLRAFRWNTISCEVDGREARIDDCTVDDDCKGVVDCSGVEEGNWSSN</sequence>
<comment type="caution">
    <text evidence="2">The sequence shown here is derived from an EMBL/GenBank/DDBJ whole genome shotgun (WGS) entry which is preliminary data.</text>
</comment>
<name>A0A4C1TND1_EUMVA</name>
<organism evidence="2 3">
    <name type="scientific">Eumeta variegata</name>
    <name type="common">Bagworm moth</name>
    <name type="synonym">Eumeta japonica</name>
    <dbReference type="NCBI Taxonomy" id="151549"/>
    <lineage>
        <taxon>Eukaryota</taxon>
        <taxon>Metazoa</taxon>
        <taxon>Ecdysozoa</taxon>
        <taxon>Arthropoda</taxon>
        <taxon>Hexapoda</taxon>
        <taxon>Insecta</taxon>
        <taxon>Pterygota</taxon>
        <taxon>Neoptera</taxon>
        <taxon>Endopterygota</taxon>
        <taxon>Lepidoptera</taxon>
        <taxon>Glossata</taxon>
        <taxon>Ditrysia</taxon>
        <taxon>Tineoidea</taxon>
        <taxon>Psychidae</taxon>
        <taxon>Oiketicinae</taxon>
        <taxon>Eumeta</taxon>
    </lineage>
</organism>
<dbReference type="EMBL" id="BGZK01000069">
    <property type="protein sequence ID" value="GBP15098.1"/>
    <property type="molecule type" value="Genomic_DNA"/>
</dbReference>
<evidence type="ECO:0000313" key="3">
    <source>
        <dbReference type="Proteomes" id="UP000299102"/>
    </source>
</evidence>
<feature type="region of interest" description="Disordered" evidence="1">
    <location>
        <begin position="150"/>
        <end position="196"/>
    </location>
</feature>
<gene>
    <name evidence="2" type="ORF">EVAR_11404_1</name>
</gene>